<feature type="compositionally biased region" description="Polar residues" evidence="1">
    <location>
        <begin position="47"/>
        <end position="108"/>
    </location>
</feature>
<dbReference type="Proteomes" id="UP000037035">
    <property type="component" value="Unassembled WGS sequence"/>
</dbReference>
<dbReference type="EMBL" id="LAVV01007638">
    <property type="protein sequence ID" value="KNZ55278.1"/>
    <property type="molecule type" value="Genomic_DNA"/>
</dbReference>
<feature type="compositionally biased region" description="Acidic residues" evidence="1">
    <location>
        <begin position="503"/>
        <end position="515"/>
    </location>
</feature>
<dbReference type="VEuPathDB" id="FungiDB:VP01_2722g5"/>
<reference evidence="2 3" key="1">
    <citation type="submission" date="2015-08" db="EMBL/GenBank/DDBJ databases">
        <title>Next Generation Sequencing and Analysis of the Genome of Puccinia sorghi L Schw, the Causal Agent of Maize Common Rust.</title>
        <authorList>
            <person name="Rochi L."/>
            <person name="Burguener G."/>
            <person name="Darino M."/>
            <person name="Turjanski A."/>
            <person name="Kreff E."/>
            <person name="Dieguez M.J."/>
            <person name="Sacco F."/>
        </authorList>
    </citation>
    <scope>NUCLEOTIDE SEQUENCE [LARGE SCALE GENOMIC DNA]</scope>
    <source>
        <strain evidence="2 3">RO10H11247</strain>
    </source>
</reference>
<protein>
    <submittedName>
        <fullName evidence="2">Uncharacterized protein</fullName>
    </submittedName>
</protein>
<proteinExistence type="predicted"/>
<evidence type="ECO:0000313" key="3">
    <source>
        <dbReference type="Proteomes" id="UP000037035"/>
    </source>
</evidence>
<comment type="caution">
    <text evidence="2">The sequence shown here is derived from an EMBL/GenBank/DDBJ whole genome shotgun (WGS) entry which is preliminary data.</text>
</comment>
<feature type="compositionally biased region" description="Acidic residues" evidence="1">
    <location>
        <begin position="531"/>
        <end position="551"/>
    </location>
</feature>
<keyword evidence="3" id="KW-1185">Reference proteome</keyword>
<dbReference type="OrthoDB" id="2505972at2759"/>
<gene>
    <name evidence="2" type="ORF">VP01_2722g5</name>
</gene>
<dbReference type="AlphaFoldDB" id="A0A0L6V3B8"/>
<accession>A0A0L6V3B8</accession>
<organism evidence="2 3">
    <name type="scientific">Puccinia sorghi</name>
    <dbReference type="NCBI Taxonomy" id="27349"/>
    <lineage>
        <taxon>Eukaryota</taxon>
        <taxon>Fungi</taxon>
        <taxon>Dikarya</taxon>
        <taxon>Basidiomycota</taxon>
        <taxon>Pucciniomycotina</taxon>
        <taxon>Pucciniomycetes</taxon>
        <taxon>Pucciniales</taxon>
        <taxon>Pucciniaceae</taxon>
        <taxon>Puccinia</taxon>
    </lineage>
</organism>
<feature type="region of interest" description="Disordered" evidence="1">
    <location>
        <begin position="37"/>
        <end position="134"/>
    </location>
</feature>
<feature type="region of interest" description="Disordered" evidence="1">
    <location>
        <begin position="501"/>
        <end position="560"/>
    </location>
</feature>
<sequence length="560" mass="63340">MSSSANIQALVSNLSQKSKHLKEELTSRDEIISKVLSKVGLNDDTPRSTNSVSPNQAKSWVSGSSRANKGKASTSQGLGASTSTPCRTNQLPSSRLASGQQKTPTRQLKTPPGQQKRAGTPKTASPTANPLQMMTRNMPKSFSSTRDALYVHIEIIWNLLELKEIPGLPHPITLTKFNSQFSDADQIARSSKNVEGTPLIPVTDIVTLKSLWLARQKIGKGIVNLEDFFVDYTQATLACLGLSIWGPDLDDSPQSLYNKACRQAALKYFWQAAAGGAYAYMNISKKYKKDLELLIPKYNHYVHFLQKKCYKREEKQVGKFCEDKEHKVIGRERDRLRDTRLKFALAQKLPKQYQKIISNVSAHSNNECNSKKGLYIIKTLKFRSENTTKFFCRLDADMLVSDELEQKHVQRRKREPAVPPKPLLFPKPPKGLPLDFYDPAWFNNLLTQKRIDVANTRAVAFLPDASKSLQGKKLPAEKLLDKQFTKHYFDKLLEPYDLTHEIENEEEEDTSDTENDSSYFGEEINFNDTSGDSEPDDNNYENLENPDDAMECADKDIEYN</sequence>
<dbReference type="STRING" id="27349.A0A0L6V3B8"/>
<evidence type="ECO:0000313" key="2">
    <source>
        <dbReference type="EMBL" id="KNZ55278.1"/>
    </source>
</evidence>
<evidence type="ECO:0000256" key="1">
    <source>
        <dbReference type="SAM" id="MobiDB-lite"/>
    </source>
</evidence>
<name>A0A0L6V3B8_9BASI</name>
<feature type="compositionally biased region" description="Polar residues" evidence="1">
    <location>
        <begin position="122"/>
        <end position="134"/>
    </location>
</feature>